<dbReference type="Gene3D" id="3.90.650.10">
    <property type="entry name" value="PurM-like C-terminal domain"/>
    <property type="match status" value="1"/>
</dbReference>
<dbReference type="PANTHER" id="PTHR10520:SF12">
    <property type="entry name" value="TRIFUNCTIONAL PURINE BIOSYNTHETIC PROTEIN ADENOSINE-3"/>
    <property type="match status" value="1"/>
</dbReference>
<evidence type="ECO:0000259" key="17">
    <source>
        <dbReference type="Pfam" id="PF02769"/>
    </source>
</evidence>
<evidence type="ECO:0000256" key="7">
    <source>
        <dbReference type="ARBA" id="ARBA00022598"/>
    </source>
</evidence>
<comment type="similarity">
    <text evidence="3 15">Belongs to the AIR synthase family.</text>
</comment>
<evidence type="ECO:0000313" key="19">
    <source>
        <dbReference type="Proteomes" id="UP000324974"/>
    </source>
</evidence>
<comment type="catalytic activity">
    <reaction evidence="14 15">
        <text>2-formamido-N(1)-(5-O-phospho-beta-D-ribosyl)acetamidine + ATP = 5-amino-1-(5-phospho-beta-D-ribosyl)imidazole + ADP + phosphate + H(+)</text>
        <dbReference type="Rhea" id="RHEA:23032"/>
        <dbReference type="ChEBI" id="CHEBI:15378"/>
        <dbReference type="ChEBI" id="CHEBI:30616"/>
        <dbReference type="ChEBI" id="CHEBI:43474"/>
        <dbReference type="ChEBI" id="CHEBI:137981"/>
        <dbReference type="ChEBI" id="CHEBI:147287"/>
        <dbReference type="ChEBI" id="CHEBI:456216"/>
        <dbReference type="EC" id="6.3.3.1"/>
    </reaction>
</comment>
<keyword evidence="9 15" id="KW-0658">Purine biosynthesis</keyword>
<evidence type="ECO:0000256" key="14">
    <source>
        <dbReference type="ARBA" id="ARBA00049057"/>
    </source>
</evidence>
<dbReference type="GO" id="GO:0005524">
    <property type="term" value="F:ATP binding"/>
    <property type="evidence" value="ECO:0007669"/>
    <property type="project" value="UniProtKB-KW"/>
</dbReference>
<accession>A0A5C1A6I4</accession>
<dbReference type="GO" id="GO:0006189">
    <property type="term" value="P:'de novo' IMP biosynthetic process"/>
    <property type="evidence" value="ECO:0007669"/>
    <property type="project" value="UniProtKB-UniRule"/>
</dbReference>
<organism evidence="18 19">
    <name type="scientific">Limnoglobus roseus</name>
    <dbReference type="NCBI Taxonomy" id="2598579"/>
    <lineage>
        <taxon>Bacteria</taxon>
        <taxon>Pseudomonadati</taxon>
        <taxon>Planctomycetota</taxon>
        <taxon>Planctomycetia</taxon>
        <taxon>Gemmatales</taxon>
        <taxon>Gemmataceae</taxon>
        <taxon>Limnoglobus</taxon>
    </lineage>
</organism>
<dbReference type="InterPro" id="IPR016188">
    <property type="entry name" value="PurM-like_N"/>
</dbReference>
<protein>
    <recommendedName>
        <fullName evidence="5 15">Phosphoribosylformylglycinamidine cyclo-ligase</fullName>
        <ecNumber evidence="4 15">6.3.3.1</ecNumber>
    </recommendedName>
    <alternativeName>
        <fullName evidence="12 15">AIR synthase</fullName>
    </alternativeName>
    <alternativeName>
        <fullName evidence="13 15">AIRS</fullName>
    </alternativeName>
    <alternativeName>
        <fullName evidence="11 15">Phosphoribosyl-aminoimidazole synthetase</fullName>
    </alternativeName>
</protein>
<dbReference type="RefSeq" id="WP_149109244.1">
    <property type="nucleotide sequence ID" value="NZ_CP042425.1"/>
</dbReference>
<evidence type="ECO:0000313" key="18">
    <source>
        <dbReference type="EMBL" id="QEL14350.1"/>
    </source>
</evidence>
<evidence type="ECO:0000256" key="1">
    <source>
        <dbReference type="ARBA" id="ARBA00004496"/>
    </source>
</evidence>
<gene>
    <name evidence="15" type="primary">purM</name>
    <name evidence="18" type="ORF">PX52LOC_01238</name>
</gene>
<dbReference type="HAMAP" id="MF_00741">
    <property type="entry name" value="AIRS"/>
    <property type="match status" value="1"/>
</dbReference>
<keyword evidence="10 15" id="KW-0067">ATP-binding</keyword>
<dbReference type="SUPFAM" id="SSF55326">
    <property type="entry name" value="PurM N-terminal domain-like"/>
    <property type="match status" value="1"/>
</dbReference>
<dbReference type="AlphaFoldDB" id="A0A5C1A6I4"/>
<dbReference type="FunFam" id="3.90.650.10:FF:000011">
    <property type="entry name" value="Phosphoribosylformylglycinamidine cyclo-ligase"/>
    <property type="match status" value="1"/>
</dbReference>
<keyword evidence="6 15" id="KW-0963">Cytoplasm</keyword>
<keyword evidence="8 15" id="KW-0547">Nucleotide-binding</keyword>
<dbReference type="GO" id="GO:0005829">
    <property type="term" value="C:cytosol"/>
    <property type="evidence" value="ECO:0007669"/>
    <property type="project" value="TreeGrafter"/>
</dbReference>
<keyword evidence="7 15" id="KW-0436">Ligase</keyword>
<dbReference type="GO" id="GO:0046084">
    <property type="term" value="P:adenine biosynthetic process"/>
    <property type="evidence" value="ECO:0007669"/>
    <property type="project" value="TreeGrafter"/>
</dbReference>
<keyword evidence="19" id="KW-1185">Reference proteome</keyword>
<evidence type="ECO:0000256" key="11">
    <source>
        <dbReference type="ARBA" id="ARBA00031908"/>
    </source>
</evidence>
<dbReference type="Proteomes" id="UP000324974">
    <property type="component" value="Chromosome"/>
</dbReference>
<evidence type="ECO:0000256" key="3">
    <source>
        <dbReference type="ARBA" id="ARBA00010280"/>
    </source>
</evidence>
<dbReference type="GO" id="GO:0004637">
    <property type="term" value="F:phosphoribosylamine-glycine ligase activity"/>
    <property type="evidence" value="ECO:0007669"/>
    <property type="project" value="TreeGrafter"/>
</dbReference>
<proteinExistence type="inferred from homology"/>
<dbReference type="InterPro" id="IPR004733">
    <property type="entry name" value="PurM_cligase"/>
</dbReference>
<evidence type="ECO:0000256" key="15">
    <source>
        <dbReference type="HAMAP-Rule" id="MF_00741"/>
    </source>
</evidence>
<dbReference type="Gene3D" id="3.30.1330.10">
    <property type="entry name" value="PurM-like, N-terminal domain"/>
    <property type="match status" value="1"/>
</dbReference>
<dbReference type="UniPathway" id="UPA00074">
    <property type="reaction ID" value="UER00129"/>
</dbReference>
<feature type="domain" description="PurM-like C-terminal" evidence="17">
    <location>
        <begin position="195"/>
        <end position="366"/>
    </location>
</feature>
<evidence type="ECO:0000256" key="6">
    <source>
        <dbReference type="ARBA" id="ARBA00022490"/>
    </source>
</evidence>
<reference evidence="19" key="1">
    <citation type="submission" date="2019-08" db="EMBL/GenBank/DDBJ databases">
        <title>Limnoglobus roseus gen. nov., sp. nov., a novel freshwater planctomycete with a giant genome from the family Gemmataceae.</title>
        <authorList>
            <person name="Kulichevskaya I.S."/>
            <person name="Naumoff D.G."/>
            <person name="Miroshnikov K."/>
            <person name="Ivanova A."/>
            <person name="Philippov D.A."/>
            <person name="Hakobyan A."/>
            <person name="Rijpstra I.C."/>
            <person name="Sinninghe Damste J.S."/>
            <person name="Liesack W."/>
            <person name="Dedysh S.N."/>
        </authorList>
    </citation>
    <scope>NUCLEOTIDE SEQUENCE [LARGE SCALE GENOMIC DNA]</scope>
    <source>
        <strain evidence="19">PX52</strain>
    </source>
</reference>
<evidence type="ECO:0000256" key="5">
    <source>
        <dbReference type="ARBA" id="ARBA00020367"/>
    </source>
</evidence>
<evidence type="ECO:0000256" key="4">
    <source>
        <dbReference type="ARBA" id="ARBA00013047"/>
    </source>
</evidence>
<dbReference type="CDD" id="cd02196">
    <property type="entry name" value="PurM"/>
    <property type="match status" value="1"/>
</dbReference>
<sequence>MAKSLTYQDAGLNLETYAETMSGVQKLIAKTWGPNVIRSPFKGAGGKGGSFASLFDLDPPGGGGLFARIFSRKYARPVLVTCTDGVGSKLKIAMLCGKYDTVGIDLVAMSVNDLICTGGEPLMFLDYLAMDKDDPARTVQLVKGVADGCIESDCALVGGETAILPDFYQPGEFDMAGFCTGVVEHSGIIDGSRIEVGDAVIGLAASGVHSNGYSLVRKAVFDAGKLTVDAHVPELGTTVGDALLTPTRLYVRPVRKVLEHYPVKKKGVIHGLANITGGGLPDNIGRILPPGRRVKIRRGSWTPNPVFPWLQKLGNIEQAEMERVFNMGIGFVMIVSPSFADSIRNQLKAAGVEAWPIGEVTAGEAGVEMV</sequence>
<dbReference type="SUPFAM" id="SSF56042">
    <property type="entry name" value="PurM C-terminal domain-like"/>
    <property type="match status" value="1"/>
</dbReference>
<dbReference type="PANTHER" id="PTHR10520">
    <property type="entry name" value="TRIFUNCTIONAL PURINE BIOSYNTHETIC PROTEIN ADENOSINE-3-RELATED"/>
    <property type="match status" value="1"/>
</dbReference>
<evidence type="ECO:0000256" key="12">
    <source>
        <dbReference type="ARBA" id="ARBA00032931"/>
    </source>
</evidence>
<dbReference type="KEGG" id="lrs:PX52LOC_01238"/>
<comment type="pathway">
    <text evidence="2 15">Purine metabolism; IMP biosynthesis via de novo pathway; 5-amino-1-(5-phospho-D-ribosyl)imidazole from N(2)-formyl-N(1)-(5-phospho-D-ribosyl)glycinamide: step 2/2.</text>
</comment>
<dbReference type="InterPro" id="IPR036921">
    <property type="entry name" value="PurM-like_N_sf"/>
</dbReference>
<name>A0A5C1A6I4_9BACT</name>
<comment type="subcellular location">
    <subcellularLocation>
        <location evidence="1 15">Cytoplasm</location>
    </subcellularLocation>
</comment>
<evidence type="ECO:0000256" key="2">
    <source>
        <dbReference type="ARBA" id="ARBA00004686"/>
    </source>
</evidence>
<dbReference type="OrthoDB" id="9802507at2"/>
<evidence type="ECO:0000256" key="10">
    <source>
        <dbReference type="ARBA" id="ARBA00022840"/>
    </source>
</evidence>
<dbReference type="Pfam" id="PF02769">
    <property type="entry name" value="AIRS_C"/>
    <property type="match status" value="1"/>
</dbReference>
<evidence type="ECO:0000256" key="8">
    <source>
        <dbReference type="ARBA" id="ARBA00022741"/>
    </source>
</evidence>
<feature type="domain" description="PurM-like N-terminal" evidence="16">
    <location>
        <begin position="79"/>
        <end position="183"/>
    </location>
</feature>
<dbReference type="InterPro" id="IPR036676">
    <property type="entry name" value="PurM-like_C_sf"/>
</dbReference>
<dbReference type="EMBL" id="CP042425">
    <property type="protein sequence ID" value="QEL14350.1"/>
    <property type="molecule type" value="Genomic_DNA"/>
</dbReference>
<dbReference type="NCBIfam" id="TIGR00878">
    <property type="entry name" value="purM"/>
    <property type="match status" value="1"/>
</dbReference>
<dbReference type="GO" id="GO:0004641">
    <property type="term" value="F:phosphoribosylformylglycinamidine cyclo-ligase activity"/>
    <property type="evidence" value="ECO:0007669"/>
    <property type="project" value="UniProtKB-UniRule"/>
</dbReference>
<evidence type="ECO:0000256" key="13">
    <source>
        <dbReference type="ARBA" id="ARBA00033093"/>
    </source>
</evidence>
<dbReference type="InterPro" id="IPR010918">
    <property type="entry name" value="PurM-like_C_dom"/>
</dbReference>
<dbReference type="Pfam" id="PF00586">
    <property type="entry name" value="AIRS"/>
    <property type="match status" value="1"/>
</dbReference>
<evidence type="ECO:0000256" key="9">
    <source>
        <dbReference type="ARBA" id="ARBA00022755"/>
    </source>
</evidence>
<dbReference type="EC" id="6.3.3.1" evidence="4 15"/>
<evidence type="ECO:0000259" key="16">
    <source>
        <dbReference type="Pfam" id="PF00586"/>
    </source>
</evidence>